<keyword evidence="5 6" id="KW-0539">Nucleus</keyword>
<dbReference type="InterPro" id="IPR036388">
    <property type="entry name" value="WH-like_DNA-bd_sf"/>
</dbReference>
<dbReference type="Pfam" id="PF00538">
    <property type="entry name" value="Linker_histone"/>
    <property type="match status" value="1"/>
</dbReference>
<feature type="compositionally biased region" description="Basic residues" evidence="7">
    <location>
        <begin position="134"/>
        <end position="188"/>
    </location>
</feature>
<gene>
    <name evidence="9" type="ORF">OSB04_003321</name>
</gene>
<dbReference type="GO" id="GO:0000786">
    <property type="term" value="C:nucleosome"/>
    <property type="evidence" value="ECO:0007669"/>
    <property type="project" value="InterPro"/>
</dbReference>
<evidence type="ECO:0000256" key="7">
    <source>
        <dbReference type="SAM" id="MobiDB-lite"/>
    </source>
</evidence>
<dbReference type="SMART" id="SM00526">
    <property type="entry name" value="H15"/>
    <property type="match status" value="1"/>
</dbReference>
<evidence type="ECO:0000313" key="10">
    <source>
        <dbReference type="Proteomes" id="UP001172457"/>
    </source>
</evidence>
<sequence length="279" mass="28986">MATEEPVIVTEVAAPEIGASVTVVVENEPAVEPAAGKPSKSKKTTTKRKPRTPSLHPPYFEMIKEAILALKEKSGSSQYAIAKFVEEKNKNLPANFKKVLLVQLKRLVADGKLVKVKASFKLPAAKVPASVAPAKKKSVVKKPKASAKPKPAAKKAPAKKKPAAKAKPVTKAKAVAKPKAAAKPKPVVKAKAAAPKAVAKPAVKAKAKAPAKSAKVAKTSTRSTPRGKAAPAAKPVKVARASTRSTPKKASVAAKPAVAKKSVKPKAATPKKAVRKGRK</sequence>
<dbReference type="GO" id="GO:0005634">
    <property type="term" value="C:nucleus"/>
    <property type="evidence" value="ECO:0007669"/>
    <property type="project" value="UniProtKB-SubCell"/>
</dbReference>
<dbReference type="PROSITE" id="PS51504">
    <property type="entry name" value="H15"/>
    <property type="match status" value="1"/>
</dbReference>
<comment type="similarity">
    <text evidence="6">Belongs to the histone H1/H5 family.</text>
</comment>
<feature type="compositionally biased region" description="Basic residues" evidence="7">
    <location>
        <begin position="39"/>
        <end position="51"/>
    </location>
</feature>
<evidence type="ECO:0000313" key="9">
    <source>
        <dbReference type="EMBL" id="KAJ9567355.1"/>
    </source>
</evidence>
<dbReference type="EMBL" id="JARYMX010000001">
    <property type="protein sequence ID" value="KAJ9567355.1"/>
    <property type="molecule type" value="Genomic_DNA"/>
</dbReference>
<feature type="region of interest" description="Disordered" evidence="7">
    <location>
        <begin position="30"/>
        <end position="57"/>
    </location>
</feature>
<dbReference type="PANTHER" id="PTHR11467">
    <property type="entry name" value="HISTONE H1"/>
    <property type="match status" value="1"/>
</dbReference>
<feature type="compositionally biased region" description="Low complexity" evidence="7">
    <location>
        <begin position="248"/>
        <end position="271"/>
    </location>
</feature>
<evidence type="ECO:0000256" key="1">
    <source>
        <dbReference type="ARBA" id="ARBA00004123"/>
    </source>
</evidence>
<protein>
    <recommendedName>
        <fullName evidence="8">H15 domain-containing protein</fullName>
    </recommendedName>
</protein>
<dbReference type="GO" id="GO:0030527">
    <property type="term" value="F:structural constituent of chromatin"/>
    <property type="evidence" value="ECO:0007669"/>
    <property type="project" value="InterPro"/>
</dbReference>
<keyword evidence="10" id="KW-1185">Reference proteome</keyword>
<feature type="compositionally biased region" description="Low complexity" evidence="7">
    <location>
        <begin position="226"/>
        <end position="241"/>
    </location>
</feature>
<feature type="compositionally biased region" description="Low complexity" evidence="7">
    <location>
        <begin position="189"/>
        <end position="202"/>
    </location>
</feature>
<proteinExistence type="inferred from homology"/>
<dbReference type="GO" id="GO:0045910">
    <property type="term" value="P:negative regulation of DNA recombination"/>
    <property type="evidence" value="ECO:0007669"/>
    <property type="project" value="TreeGrafter"/>
</dbReference>
<feature type="domain" description="H15" evidence="8">
    <location>
        <begin position="55"/>
        <end position="124"/>
    </location>
</feature>
<evidence type="ECO:0000256" key="5">
    <source>
        <dbReference type="ARBA" id="ARBA00023242"/>
    </source>
</evidence>
<reference evidence="9" key="1">
    <citation type="submission" date="2023-03" db="EMBL/GenBank/DDBJ databases">
        <title>Chromosome-scale reference genome and RAD-based genetic map of yellow starthistle (Centaurea solstitialis) reveal putative structural variation and QTLs associated with invader traits.</title>
        <authorList>
            <person name="Reatini B."/>
            <person name="Cang F.A."/>
            <person name="Jiang Q."/>
            <person name="Mckibben M.T.W."/>
            <person name="Barker M.S."/>
            <person name="Rieseberg L.H."/>
            <person name="Dlugosch K.M."/>
        </authorList>
    </citation>
    <scope>NUCLEOTIDE SEQUENCE</scope>
    <source>
        <strain evidence="9">CAN-66</strain>
        <tissue evidence="9">Leaf</tissue>
    </source>
</reference>
<dbReference type="GO" id="GO:0031492">
    <property type="term" value="F:nucleosomal DNA binding"/>
    <property type="evidence" value="ECO:0007669"/>
    <property type="project" value="TreeGrafter"/>
</dbReference>
<dbReference type="CDD" id="cd00073">
    <property type="entry name" value="H15"/>
    <property type="match status" value="1"/>
</dbReference>
<dbReference type="GO" id="GO:0030261">
    <property type="term" value="P:chromosome condensation"/>
    <property type="evidence" value="ECO:0007669"/>
    <property type="project" value="TreeGrafter"/>
</dbReference>
<accession>A0AA38U6B4</accession>
<dbReference type="GO" id="GO:0006334">
    <property type="term" value="P:nucleosome assembly"/>
    <property type="evidence" value="ECO:0007669"/>
    <property type="project" value="InterPro"/>
</dbReference>
<dbReference type="Proteomes" id="UP001172457">
    <property type="component" value="Chromosome 1"/>
</dbReference>
<organism evidence="9 10">
    <name type="scientific">Centaurea solstitialis</name>
    <name type="common">yellow star-thistle</name>
    <dbReference type="NCBI Taxonomy" id="347529"/>
    <lineage>
        <taxon>Eukaryota</taxon>
        <taxon>Viridiplantae</taxon>
        <taxon>Streptophyta</taxon>
        <taxon>Embryophyta</taxon>
        <taxon>Tracheophyta</taxon>
        <taxon>Spermatophyta</taxon>
        <taxon>Magnoliopsida</taxon>
        <taxon>eudicotyledons</taxon>
        <taxon>Gunneridae</taxon>
        <taxon>Pentapetalae</taxon>
        <taxon>asterids</taxon>
        <taxon>campanulids</taxon>
        <taxon>Asterales</taxon>
        <taxon>Asteraceae</taxon>
        <taxon>Carduoideae</taxon>
        <taxon>Cardueae</taxon>
        <taxon>Centaureinae</taxon>
        <taxon>Centaurea</taxon>
    </lineage>
</organism>
<comment type="subcellular location">
    <subcellularLocation>
        <location evidence="2">Chromosome</location>
    </subcellularLocation>
    <subcellularLocation>
        <location evidence="1 6">Nucleus</location>
    </subcellularLocation>
</comment>
<dbReference type="InterPro" id="IPR036390">
    <property type="entry name" value="WH_DNA-bd_sf"/>
</dbReference>
<evidence type="ECO:0000256" key="4">
    <source>
        <dbReference type="ARBA" id="ARBA00023125"/>
    </source>
</evidence>
<feature type="region of interest" description="Disordered" evidence="7">
    <location>
        <begin position="126"/>
        <end position="279"/>
    </location>
</feature>
<dbReference type="InterPro" id="IPR005819">
    <property type="entry name" value="H1/H5"/>
</dbReference>
<evidence type="ECO:0000256" key="3">
    <source>
        <dbReference type="ARBA" id="ARBA00022454"/>
    </source>
</evidence>
<dbReference type="PANTHER" id="PTHR11467:SF131">
    <property type="entry name" value="HISTONE H1"/>
    <property type="match status" value="1"/>
</dbReference>
<dbReference type="GO" id="GO:0003690">
    <property type="term" value="F:double-stranded DNA binding"/>
    <property type="evidence" value="ECO:0007669"/>
    <property type="project" value="TreeGrafter"/>
</dbReference>
<evidence type="ECO:0000256" key="6">
    <source>
        <dbReference type="RuleBase" id="RU003894"/>
    </source>
</evidence>
<keyword evidence="3 6" id="KW-0158">Chromosome</keyword>
<dbReference type="SUPFAM" id="SSF46785">
    <property type="entry name" value="Winged helix' DNA-binding domain"/>
    <property type="match status" value="1"/>
</dbReference>
<dbReference type="PRINTS" id="PR00624">
    <property type="entry name" value="HISTONEH5"/>
</dbReference>
<dbReference type="Gene3D" id="1.10.10.10">
    <property type="entry name" value="Winged helix-like DNA-binding domain superfamily/Winged helix DNA-binding domain"/>
    <property type="match status" value="1"/>
</dbReference>
<name>A0AA38U6B4_9ASTR</name>
<dbReference type="InterPro" id="IPR005818">
    <property type="entry name" value="Histone_H1/H5_H15"/>
</dbReference>
<evidence type="ECO:0000256" key="2">
    <source>
        <dbReference type="ARBA" id="ARBA00004286"/>
    </source>
</evidence>
<comment type="caution">
    <text evidence="9">The sequence shown here is derived from an EMBL/GenBank/DDBJ whole genome shotgun (WGS) entry which is preliminary data.</text>
</comment>
<evidence type="ECO:0000259" key="8">
    <source>
        <dbReference type="PROSITE" id="PS51504"/>
    </source>
</evidence>
<keyword evidence="4 6" id="KW-0238">DNA-binding</keyword>
<dbReference type="AlphaFoldDB" id="A0AA38U6B4"/>